<protein>
    <submittedName>
        <fullName evidence="5">ABC transporter ATP-binding protein</fullName>
    </submittedName>
</protein>
<sequence length="245" mass="27088">MLRIEHLTKRYADKVAAADINLHIQSGEIYGFIGHNGAGKTTVIKSCCGLLKFDEGEVYIDGISVKNEPIECKKRIAYLPDNPDLYEYLSGMKYLNFVADVYGIPTTERRERIDRYAAMLELTGDLGQPISSYSHGMKQKLAVISALIHNPKLIIMDEPFVGLDPVASHLLKGIMRQICDEGGAIFFSTHVLEVAEKLCDKVAIIRQGRIVANGTMEEIKGDSSLEEVFLELTENPENKVGGANA</sequence>
<reference evidence="5" key="2">
    <citation type="journal article" date="2021" name="PeerJ">
        <title>Extensive microbial diversity within the chicken gut microbiome revealed by metagenomics and culture.</title>
        <authorList>
            <person name="Gilroy R."/>
            <person name="Ravi A."/>
            <person name="Getino M."/>
            <person name="Pursley I."/>
            <person name="Horton D.L."/>
            <person name="Alikhan N.F."/>
            <person name="Baker D."/>
            <person name="Gharbi K."/>
            <person name="Hall N."/>
            <person name="Watson M."/>
            <person name="Adriaenssens E.M."/>
            <person name="Foster-Nyarko E."/>
            <person name="Jarju S."/>
            <person name="Secka A."/>
            <person name="Antonio M."/>
            <person name="Oren A."/>
            <person name="Chaudhuri R.R."/>
            <person name="La Ragione R."/>
            <person name="Hildebrand F."/>
            <person name="Pallen M.J."/>
        </authorList>
    </citation>
    <scope>NUCLEOTIDE SEQUENCE</scope>
    <source>
        <strain evidence="5">CHK157-1446</strain>
    </source>
</reference>
<keyword evidence="3 5" id="KW-0067">ATP-binding</keyword>
<dbReference type="PANTHER" id="PTHR42939:SF1">
    <property type="entry name" value="ABC TRANSPORTER ATP-BINDING PROTEIN ALBC-RELATED"/>
    <property type="match status" value="1"/>
</dbReference>
<dbReference type="InterPro" id="IPR051782">
    <property type="entry name" value="ABC_Transporter_VariousFunc"/>
</dbReference>
<organism evidence="5 6">
    <name type="scientific">Candidatus Faeciplasma gallinarum</name>
    <dbReference type="NCBI Taxonomy" id="2840799"/>
    <lineage>
        <taxon>Bacteria</taxon>
        <taxon>Bacillati</taxon>
        <taxon>Bacillota</taxon>
        <taxon>Clostridia</taxon>
        <taxon>Eubacteriales</taxon>
        <taxon>Oscillospiraceae</taxon>
        <taxon>Oscillospiraceae incertae sedis</taxon>
        <taxon>Candidatus Faeciplasma</taxon>
    </lineage>
</organism>
<dbReference type="Pfam" id="PF00005">
    <property type="entry name" value="ABC_tran"/>
    <property type="match status" value="1"/>
</dbReference>
<dbReference type="GO" id="GO:0016887">
    <property type="term" value="F:ATP hydrolysis activity"/>
    <property type="evidence" value="ECO:0007669"/>
    <property type="project" value="InterPro"/>
</dbReference>
<feature type="domain" description="ABC transporter" evidence="4">
    <location>
        <begin position="2"/>
        <end position="232"/>
    </location>
</feature>
<dbReference type="PROSITE" id="PS50893">
    <property type="entry name" value="ABC_TRANSPORTER_2"/>
    <property type="match status" value="1"/>
</dbReference>
<dbReference type="InterPro" id="IPR027417">
    <property type="entry name" value="P-loop_NTPase"/>
</dbReference>
<evidence type="ECO:0000256" key="1">
    <source>
        <dbReference type="ARBA" id="ARBA00022448"/>
    </source>
</evidence>
<dbReference type="AlphaFoldDB" id="A0A9D1ENS9"/>
<proteinExistence type="predicted"/>
<keyword evidence="1" id="KW-0813">Transport</keyword>
<dbReference type="PROSITE" id="PS00211">
    <property type="entry name" value="ABC_TRANSPORTER_1"/>
    <property type="match status" value="1"/>
</dbReference>
<evidence type="ECO:0000259" key="4">
    <source>
        <dbReference type="PROSITE" id="PS50893"/>
    </source>
</evidence>
<name>A0A9D1ENS9_9FIRM</name>
<keyword evidence="2" id="KW-0547">Nucleotide-binding</keyword>
<evidence type="ECO:0000256" key="3">
    <source>
        <dbReference type="ARBA" id="ARBA00022840"/>
    </source>
</evidence>
<dbReference type="SMART" id="SM00382">
    <property type="entry name" value="AAA"/>
    <property type="match status" value="1"/>
</dbReference>
<dbReference type="Proteomes" id="UP000823982">
    <property type="component" value="Unassembled WGS sequence"/>
</dbReference>
<dbReference type="InterPro" id="IPR003439">
    <property type="entry name" value="ABC_transporter-like_ATP-bd"/>
</dbReference>
<dbReference type="InterPro" id="IPR003593">
    <property type="entry name" value="AAA+_ATPase"/>
</dbReference>
<dbReference type="GO" id="GO:0005524">
    <property type="term" value="F:ATP binding"/>
    <property type="evidence" value="ECO:0007669"/>
    <property type="project" value="UniProtKB-KW"/>
</dbReference>
<dbReference type="PANTHER" id="PTHR42939">
    <property type="entry name" value="ABC TRANSPORTER ATP-BINDING PROTEIN ALBC-RELATED"/>
    <property type="match status" value="1"/>
</dbReference>
<dbReference type="SUPFAM" id="SSF52540">
    <property type="entry name" value="P-loop containing nucleoside triphosphate hydrolases"/>
    <property type="match status" value="1"/>
</dbReference>
<evidence type="ECO:0000256" key="2">
    <source>
        <dbReference type="ARBA" id="ARBA00022741"/>
    </source>
</evidence>
<dbReference type="CDD" id="cd03230">
    <property type="entry name" value="ABC_DR_subfamily_A"/>
    <property type="match status" value="1"/>
</dbReference>
<dbReference type="EMBL" id="DVIR01000041">
    <property type="protein sequence ID" value="HIS24678.1"/>
    <property type="molecule type" value="Genomic_DNA"/>
</dbReference>
<comment type="caution">
    <text evidence="5">The sequence shown here is derived from an EMBL/GenBank/DDBJ whole genome shotgun (WGS) entry which is preliminary data.</text>
</comment>
<evidence type="ECO:0000313" key="6">
    <source>
        <dbReference type="Proteomes" id="UP000823982"/>
    </source>
</evidence>
<dbReference type="InterPro" id="IPR017871">
    <property type="entry name" value="ABC_transporter-like_CS"/>
</dbReference>
<accession>A0A9D1ENS9</accession>
<evidence type="ECO:0000313" key="5">
    <source>
        <dbReference type="EMBL" id="HIS24678.1"/>
    </source>
</evidence>
<dbReference type="Gene3D" id="3.40.50.300">
    <property type="entry name" value="P-loop containing nucleotide triphosphate hydrolases"/>
    <property type="match status" value="1"/>
</dbReference>
<reference evidence="5" key="1">
    <citation type="submission" date="2020-10" db="EMBL/GenBank/DDBJ databases">
        <authorList>
            <person name="Gilroy R."/>
        </authorList>
    </citation>
    <scope>NUCLEOTIDE SEQUENCE</scope>
    <source>
        <strain evidence="5">CHK157-1446</strain>
    </source>
</reference>
<gene>
    <name evidence="5" type="ORF">IAD01_04660</name>
</gene>